<evidence type="ECO:0000313" key="6">
    <source>
        <dbReference type="Proteomes" id="UP000193240"/>
    </source>
</evidence>
<keyword evidence="1" id="KW-0408">Iron</keyword>
<reference evidence="5 6" key="1">
    <citation type="journal article" date="2017" name="Genome Announc.">
        <title>Genome sequence of the saprophytic ascomycete Epicoccum nigrum ICMP 19927 strain isolated from New Zealand.</title>
        <authorList>
            <person name="Fokin M."/>
            <person name="Fleetwood D."/>
            <person name="Weir B.S."/>
            <person name="Villas-Boas S.G."/>
        </authorList>
    </citation>
    <scope>NUCLEOTIDE SEQUENCE [LARGE SCALE GENOMIC DNA]</scope>
    <source>
        <strain evidence="5 6">ICMP 19927</strain>
    </source>
</reference>
<dbReference type="PIRSF" id="PIRSF036630">
    <property type="entry name" value="UCP036630"/>
    <property type="match status" value="1"/>
</dbReference>
<dbReference type="Pfam" id="PF04412">
    <property type="entry name" value="AcnX"/>
    <property type="match status" value="1"/>
</dbReference>
<organism evidence="5 6">
    <name type="scientific">Epicoccum nigrum</name>
    <name type="common">Soil fungus</name>
    <name type="synonym">Epicoccum purpurascens</name>
    <dbReference type="NCBI Taxonomy" id="105696"/>
    <lineage>
        <taxon>Eukaryota</taxon>
        <taxon>Fungi</taxon>
        <taxon>Dikarya</taxon>
        <taxon>Ascomycota</taxon>
        <taxon>Pezizomycotina</taxon>
        <taxon>Dothideomycetes</taxon>
        <taxon>Pleosporomycetidae</taxon>
        <taxon>Pleosporales</taxon>
        <taxon>Pleosporineae</taxon>
        <taxon>Didymellaceae</taxon>
        <taxon>Epicoccum</taxon>
    </lineage>
</organism>
<dbReference type="GO" id="GO:0016829">
    <property type="term" value="F:lyase activity"/>
    <property type="evidence" value="ECO:0007669"/>
    <property type="project" value="UniProtKB-KW"/>
</dbReference>
<dbReference type="EMBL" id="KZ107855">
    <property type="protein sequence ID" value="OSS44986.1"/>
    <property type="molecule type" value="Genomic_DNA"/>
</dbReference>
<dbReference type="InterPro" id="IPR012047">
    <property type="entry name" value="AcnX"/>
</dbReference>
<evidence type="ECO:0008006" key="7">
    <source>
        <dbReference type="Google" id="ProtNLM"/>
    </source>
</evidence>
<evidence type="ECO:0000259" key="3">
    <source>
        <dbReference type="Pfam" id="PF01989"/>
    </source>
</evidence>
<dbReference type="Gene3D" id="3.50.30.10">
    <property type="entry name" value="Phosphohistidine domain"/>
    <property type="match status" value="1"/>
</dbReference>
<feature type="domain" description="Phosphomevalonate dehydratase small subunit-like" evidence="3">
    <location>
        <begin position="35"/>
        <end position="120"/>
    </location>
</feature>
<dbReference type="InterPro" id="IPR002840">
    <property type="entry name" value="PMDh-S-like_dom"/>
</dbReference>
<proteinExistence type="predicted"/>
<dbReference type="AlphaFoldDB" id="A0A1Y2LM10"/>
<gene>
    <name evidence="5" type="ORF">B5807_09267</name>
</gene>
<evidence type="ECO:0000313" key="5">
    <source>
        <dbReference type="EMBL" id="OSS44986.1"/>
    </source>
</evidence>
<evidence type="ECO:0000256" key="1">
    <source>
        <dbReference type="ARBA" id="ARBA00023004"/>
    </source>
</evidence>
<evidence type="ECO:0000259" key="4">
    <source>
        <dbReference type="Pfam" id="PF04412"/>
    </source>
</evidence>
<dbReference type="SUPFAM" id="SSF52016">
    <property type="entry name" value="LeuD/IlvD-like"/>
    <property type="match status" value="1"/>
</dbReference>
<feature type="domain" description="Phosphomevalonate dehydratase large subunit-like" evidence="4">
    <location>
        <begin position="169"/>
        <end position="577"/>
    </location>
</feature>
<sequence length="605" mass="64524">MPDQAATIPHPACISGTPHVSGTATGTLLASPIEISFWGGVDHVTGQVIDRSHPLRGQQLKGKILAIPGGRGSCSGSATILELIMNGNGPQALVFERTNEILAVGVFVAEELFGRSIPVVIVGREGFETILSWSGRKVYVSNHRISVDLLDEKMDDSKVAIALNPGPELEDIDKTLLSGTNKAHALAMRIIIRTATITSAPSLLSISQAHVDGAHFGPASLLFGKRLLELGGTFSVPTTVNALTIDQQRWRSLGVDTAFGTESDDLANTFLAMGARPSFTCAPYQLPSAPKAGEQVAFGESNAVSFANSVLGAKTAKYPNMLEALIALTGRAPRGGMHVDENRKPDICITVPALGKFGDEAQLDDAFWPLLGHVVGERAGARIPLICGLEDIQPLPSRDALKAFSASFATCAGAPMFHMRGITPEAPLYSTSSTSTLPSAALSWTDLADTWRTFNPPSPSALKIDLISLGSPHFSLREMARLYSLIAIQNRPKHPHTAVIVTTSRSQHALATQAGYIDLLETFGVQVLTDTCWCFVREPVIKEGFKRILTDSGKYAFYGQGLTGRETKFGGLEACVEVACTGEWSGEMPGWLKSGLGSEEGSERH</sequence>
<keyword evidence="6" id="KW-1185">Reference proteome</keyword>
<dbReference type="STRING" id="105696.A0A1Y2LM10"/>
<dbReference type="CDD" id="cd01356">
    <property type="entry name" value="AcnX_swivel"/>
    <property type="match status" value="1"/>
</dbReference>
<dbReference type="PANTHER" id="PTHR36577:SF3">
    <property type="entry name" value="DUF521 DOMAIN PROTEIN (AFU_ORTHOLOGUE AFUA_6G00490)"/>
    <property type="match status" value="1"/>
</dbReference>
<accession>A0A1Y2LM10</accession>
<dbReference type="OMA" id="CTCTPYL"/>
<protein>
    <recommendedName>
        <fullName evidence="7">Aconitase X catalytic domain-containing protein</fullName>
    </recommendedName>
</protein>
<evidence type="ECO:0000256" key="2">
    <source>
        <dbReference type="ARBA" id="ARBA00023239"/>
    </source>
</evidence>
<name>A0A1Y2LM10_EPING</name>
<dbReference type="PANTHER" id="PTHR36577">
    <property type="entry name" value="DUF521 DOMAIN PROTEIN (AFU_ORTHOLOGUE AFUA_6G00490)"/>
    <property type="match status" value="1"/>
</dbReference>
<dbReference type="Pfam" id="PF01989">
    <property type="entry name" value="AcnX_swivel_put"/>
    <property type="match status" value="1"/>
</dbReference>
<dbReference type="InParanoid" id="A0A1Y2LM10"/>
<keyword evidence="2" id="KW-0456">Lyase</keyword>
<dbReference type="InterPro" id="IPR007506">
    <property type="entry name" value="PMDh-L-like_dom"/>
</dbReference>
<dbReference type="Proteomes" id="UP000193240">
    <property type="component" value="Unassembled WGS sequence"/>
</dbReference>